<gene>
    <name evidence="3" type="ORF">UTRI_04405</name>
</gene>
<evidence type="ECO:0000313" key="4">
    <source>
        <dbReference type="Proteomes" id="UP000324022"/>
    </source>
</evidence>
<dbReference type="AlphaFoldDB" id="A0A5C3ETR7"/>
<name>A0A5C3ETR7_9BASI</name>
<proteinExistence type="predicted"/>
<sequence length="552" mass="59136">MSSRGGGNTSRARGSGSNAASRPSDMTGPSSHRFADRRQERMRGAGTAVAMQREFQFKLPPKRTAAATAAAAAAAAATTRTSEHASTSIDSEGTARKRGRPRGSGPRQKERAAAAQQSFGHDAAAPDFGGFSPPPADQVSLMEASSSVGVARRVARPQISGPISSTPAASRIRKDPSSASAASRQGLVSAQRSDLDQDEQELGSQLGDADEFSGSSGGDSGAAGMIDPASPGDWQGGLAGDIDESLPIIPSPSASSSHIDNSVRRMRPSVGGTSVSRLSIADTTTHADSPAARAAQRNLDARQRRRQASPGAERLPTAAAAKRPRGRPPKSTTINPAKRPRALIQAPSEYGDETLVDRTMVERQARVSSVFNSRGSGGVIGRKEMQKRLKRALTLVFSASSSDPSDAADDDDDDDSSRLAARKKRKSAKYLNDVDIIWSIVDEELRSAIEEQPAKAPFLALKTLRKSIRSNFLNLSEKTDSRTTLISQLLRARRQKRQLRSQVFAKRSELNKVSVEAKEREKEMHDWSNEVKDVTRVNGFLHSLRDHATAWT</sequence>
<dbReference type="InterPro" id="IPR048743">
    <property type="entry name" value="AME1"/>
</dbReference>
<evidence type="ECO:0000313" key="3">
    <source>
        <dbReference type="EMBL" id="SPO32661.1"/>
    </source>
</evidence>
<reference evidence="3 4" key="1">
    <citation type="submission" date="2018-03" db="EMBL/GenBank/DDBJ databases">
        <authorList>
            <person name="Guldener U."/>
        </authorList>
    </citation>
    <scope>NUCLEOTIDE SEQUENCE [LARGE SCALE GENOMIC DNA]</scope>
    <source>
        <strain evidence="3 4">NBRC100155</strain>
    </source>
</reference>
<feature type="region of interest" description="Disordered" evidence="1">
    <location>
        <begin position="1"/>
        <end position="351"/>
    </location>
</feature>
<feature type="compositionally biased region" description="Polar residues" evidence="1">
    <location>
        <begin position="271"/>
        <end position="287"/>
    </location>
</feature>
<evidence type="ECO:0000259" key="2">
    <source>
        <dbReference type="Pfam" id="PF20994"/>
    </source>
</evidence>
<feature type="compositionally biased region" description="Low complexity" evidence="1">
    <location>
        <begin position="245"/>
        <end position="260"/>
    </location>
</feature>
<dbReference type="OrthoDB" id="2553968at2759"/>
<feature type="compositionally biased region" description="Low complexity" evidence="1">
    <location>
        <begin position="64"/>
        <end position="79"/>
    </location>
</feature>
<keyword evidence="4" id="KW-1185">Reference proteome</keyword>
<dbReference type="EMBL" id="OOIN01000047">
    <property type="protein sequence ID" value="SPO32661.1"/>
    <property type="molecule type" value="Genomic_DNA"/>
</dbReference>
<feature type="compositionally biased region" description="Polar residues" evidence="1">
    <location>
        <begin position="177"/>
        <end position="192"/>
    </location>
</feature>
<feature type="compositionally biased region" description="Basic and acidic residues" evidence="1">
    <location>
        <begin position="33"/>
        <end position="43"/>
    </location>
</feature>
<feature type="domain" description="Inner kinetochore subunit AME1" evidence="2">
    <location>
        <begin position="420"/>
        <end position="546"/>
    </location>
</feature>
<feature type="compositionally biased region" description="Low complexity" evidence="1">
    <location>
        <begin position="10"/>
        <end position="24"/>
    </location>
</feature>
<dbReference type="Proteomes" id="UP000324022">
    <property type="component" value="Unassembled WGS sequence"/>
</dbReference>
<evidence type="ECO:0000256" key="1">
    <source>
        <dbReference type="SAM" id="MobiDB-lite"/>
    </source>
</evidence>
<protein>
    <recommendedName>
        <fullName evidence="2">Inner kinetochore subunit AME1 domain-containing protein</fullName>
    </recommendedName>
</protein>
<accession>A0A5C3ETR7</accession>
<organism evidence="3 4">
    <name type="scientific">Ustilago trichophora</name>
    <dbReference type="NCBI Taxonomy" id="86804"/>
    <lineage>
        <taxon>Eukaryota</taxon>
        <taxon>Fungi</taxon>
        <taxon>Dikarya</taxon>
        <taxon>Basidiomycota</taxon>
        <taxon>Ustilaginomycotina</taxon>
        <taxon>Ustilaginomycetes</taxon>
        <taxon>Ustilaginales</taxon>
        <taxon>Ustilaginaceae</taxon>
        <taxon>Ustilago</taxon>
    </lineage>
</organism>
<dbReference type="Pfam" id="PF20994">
    <property type="entry name" value="CENPU"/>
    <property type="match status" value="1"/>
</dbReference>